<protein>
    <submittedName>
        <fullName evidence="2">Uncharacterized protein</fullName>
    </submittedName>
</protein>
<evidence type="ECO:0000313" key="3">
    <source>
        <dbReference type="Proteomes" id="UP001526076"/>
    </source>
</evidence>
<reference evidence="2 3" key="1">
    <citation type="submission" date="2022-10" db="EMBL/GenBank/DDBJ databases">
        <title>Comparative genomic study of S. anginosus.</title>
        <authorList>
            <person name="Prasad A."/>
            <person name="Ene A."/>
            <person name="Jablonska S."/>
            <person name="Du J."/>
            <person name="Wolfe A.J."/>
            <person name="Putonti C."/>
        </authorList>
    </citation>
    <scope>NUCLEOTIDE SEQUENCE [LARGE SCALE GENOMIC DNA]</scope>
    <source>
        <strain evidence="2 3">UMB9231</strain>
    </source>
</reference>
<organism evidence="2 3">
    <name type="scientific">Streptococcus anginosus</name>
    <dbReference type="NCBI Taxonomy" id="1328"/>
    <lineage>
        <taxon>Bacteria</taxon>
        <taxon>Bacillati</taxon>
        <taxon>Bacillota</taxon>
        <taxon>Bacilli</taxon>
        <taxon>Lactobacillales</taxon>
        <taxon>Streptococcaceae</taxon>
        <taxon>Streptococcus</taxon>
        <taxon>Streptococcus anginosus group</taxon>
    </lineage>
</organism>
<gene>
    <name evidence="2" type="ORF">OJ597_12150</name>
</gene>
<feature type="non-terminal residue" evidence="2">
    <location>
        <position position="1"/>
    </location>
</feature>
<keyword evidence="3" id="KW-1185">Reference proteome</keyword>
<evidence type="ECO:0000313" key="2">
    <source>
        <dbReference type="EMBL" id="MCW1043124.1"/>
    </source>
</evidence>
<dbReference type="Proteomes" id="UP001526076">
    <property type="component" value="Unassembled WGS sequence"/>
</dbReference>
<comment type="caution">
    <text evidence="2">The sequence shown here is derived from an EMBL/GenBank/DDBJ whole genome shotgun (WGS) entry which is preliminary data.</text>
</comment>
<accession>A0ABT3ECG5</accession>
<dbReference type="EMBL" id="JAPAHU010000175">
    <property type="protein sequence ID" value="MCW1043124.1"/>
    <property type="molecule type" value="Genomic_DNA"/>
</dbReference>
<proteinExistence type="predicted"/>
<feature type="region of interest" description="Disordered" evidence="1">
    <location>
        <begin position="28"/>
        <end position="62"/>
    </location>
</feature>
<sequence length="100" mass="10650">ILDEAEAAKNDEANKQVHLSDAQIALKQAQEADANRQQAIDKAQKDVDAASKNVSTAKSDLDAKTAQAQQAAQVLEGAQTAYTTAENDYKSINTITMSAE</sequence>
<evidence type="ECO:0000256" key="1">
    <source>
        <dbReference type="SAM" id="MobiDB-lite"/>
    </source>
</evidence>
<feature type="non-terminal residue" evidence="2">
    <location>
        <position position="100"/>
    </location>
</feature>
<name>A0ABT3ECG5_STRAP</name>